<dbReference type="EMBL" id="VFPP01000001">
    <property type="protein sequence ID" value="TQM82155.1"/>
    <property type="molecule type" value="Genomic_DNA"/>
</dbReference>
<dbReference type="AlphaFoldDB" id="A0A543JH37"/>
<gene>
    <name evidence="1" type="ORF">FHX81_4550</name>
</gene>
<comment type="caution">
    <text evidence="1">The sequence shown here is derived from an EMBL/GenBank/DDBJ whole genome shotgun (WGS) entry which is preliminary data.</text>
</comment>
<accession>A0A543JH37</accession>
<dbReference type="Proteomes" id="UP000316628">
    <property type="component" value="Unassembled WGS sequence"/>
</dbReference>
<protein>
    <submittedName>
        <fullName evidence="1">Uncharacterized protein</fullName>
    </submittedName>
</protein>
<sequence length="112" mass="12133">MKSASPCFFSTGRAWSYSVSFATSWTTSSAQPVTSTLRFIRRISAADRASKIHHGSGRSSRFLPNPCMTRSETAWSTPGTRSVGGIASPFSGQWNDPATFFPWFGGCPAGTW</sequence>
<name>A0A543JH37_9PSEU</name>
<proteinExistence type="predicted"/>
<organism evidence="1 2">
    <name type="scientific">Saccharothrix saharensis</name>
    <dbReference type="NCBI Taxonomy" id="571190"/>
    <lineage>
        <taxon>Bacteria</taxon>
        <taxon>Bacillati</taxon>
        <taxon>Actinomycetota</taxon>
        <taxon>Actinomycetes</taxon>
        <taxon>Pseudonocardiales</taxon>
        <taxon>Pseudonocardiaceae</taxon>
        <taxon>Saccharothrix</taxon>
    </lineage>
</organism>
<keyword evidence="2" id="KW-1185">Reference proteome</keyword>
<evidence type="ECO:0000313" key="2">
    <source>
        <dbReference type="Proteomes" id="UP000316628"/>
    </source>
</evidence>
<evidence type="ECO:0000313" key="1">
    <source>
        <dbReference type="EMBL" id="TQM82155.1"/>
    </source>
</evidence>
<reference evidence="1 2" key="1">
    <citation type="submission" date="2019-06" db="EMBL/GenBank/DDBJ databases">
        <title>Sequencing the genomes of 1000 actinobacteria strains.</title>
        <authorList>
            <person name="Klenk H.-P."/>
        </authorList>
    </citation>
    <scope>NUCLEOTIDE SEQUENCE [LARGE SCALE GENOMIC DNA]</scope>
    <source>
        <strain evidence="1 2">DSM 45456</strain>
    </source>
</reference>